<dbReference type="GO" id="GO:0016020">
    <property type="term" value="C:membrane"/>
    <property type="evidence" value="ECO:0007669"/>
    <property type="project" value="TreeGrafter"/>
</dbReference>
<dbReference type="InterPro" id="IPR029058">
    <property type="entry name" value="AB_hydrolase_fold"/>
</dbReference>
<dbReference type="PANTHER" id="PTHR43798:SF5">
    <property type="entry name" value="MONOACYLGLYCEROL LIPASE ABHD6"/>
    <property type="match status" value="1"/>
</dbReference>
<dbReference type="InterPro" id="IPR050266">
    <property type="entry name" value="AB_hydrolase_sf"/>
</dbReference>
<dbReference type="Pfam" id="PF00561">
    <property type="entry name" value="Abhydrolase_1"/>
    <property type="match status" value="1"/>
</dbReference>
<protein>
    <submittedName>
        <fullName evidence="2">Alpha/beta hydrolase</fullName>
    </submittedName>
</protein>
<dbReference type="RefSeq" id="WP_131607526.1">
    <property type="nucleotide sequence ID" value="NZ_SJSM01000002.1"/>
</dbReference>
<dbReference type="Gene3D" id="3.40.50.1820">
    <property type="entry name" value="alpha/beta hydrolase"/>
    <property type="match status" value="1"/>
</dbReference>
<evidence type="ECO:0000313" key="2">
    <source>
        <dbReference type="EMBL" id="TCC98543.1"/>
    </source>
</evidence>
<accession>A0A4R0NGY4</accession>
<name>A0A4R0NGY4_9SPHI</name>
<dbReference type="Proteomes" id="UP000291117">
    <property type="component" value="Unassembled WGS sequence"/>
</dbReference>
<dbReference type="InterPro" id="IPR000073">
    <property type="entry name" value="AB_hydrolase_1"/>
</dbReference>
<dbReference type="SUPFAM" id="SSF53474">
    <property type="entry name" value="alpha/beta-Hydrolases"/>
    <property type="match status" value="1"/>
</dbReference>
<evidence type="ECO:0000259" key="1">
    <source>
        <dbReference type="Pfam" id="PF00561"/>
    </source>
</evidence>
<sequence length="308" mass="34546">MKNPFIRQSFLFVILVVASLESYGQKAIASETKLVEVEGRKLAYRSIGKGTPIIFVNRFRGTLDTWDPLFLDKMAENFNVITFEYTGIGSSTGTLPTDIAIVAKDIKDLSQALNLKKFIVLGWSYGGLVAQAATLMYPDLITHSIFIGTGPPGKNEVPLEKAFLDVALKPINNFDDEVVLFFEPKSEASVAAAKASHDRIAKRIDISKIPSTMEVFNLYFKGGDGFREDKSNFREQLKTTKTPMLIICGDHDISFAVENWYPFTRQLKNAQMITFMQSGHGPQHQYPELSAKYITDFINLSKKNSPFY</sequence>
<dbReference type="AlphaFoldDB" id="A0A4R0NGY4"/>
<keyword evidence="2" id="KW-0378">Hydrolase</keyword>
<gene>
    <name evidence="2" type="ORF">EZ444_04470</name>
</gene>
<feature type="domain" description="AB hydrolase-1" evidence="1">
    <location>
        <begin position="52"/>
        <end position="284"/>
    </location>
</feature>
<comment type="caution">
    <text evidence="2">The sequence shown here is derived from an EMBL/GenBank/DDBJ whole genome shotgun (WGS) entry which is preliminary data.</text>
</comment>
<proteinExistence type="predicted"/>
<reference evidence="2 3" key="1">
    <citation type="submission" date="2019-02" db="EMBL/GenBank/DDBJ databases">
        <title>Pedobacter sp. RP-3-8 sp. nov., isolated from Arctic soil.</title>
        <authorList>
            <person name="Dahal R.H."/>
        </authorList>
    </citation>
    <scope>NUCLEOTIDE SEQUENCE [LARGE SCALE GENOMIC DNA]</scope>
    <source>
        <strain evidence="2 3">RP-3-8</strain>
    </source>
</reference>
<dbReference type="OrthoDB" id="9773293at2"/>
<dbReference type="EMBL" id="SJSM01000002">
    <property type="protein sequence ID" value="TCC98543.1"/>
    <property type="molecule type" value="Genomic_DNA"/>
</dbReference>
<evidence type="ECO:0000313" key="3">
    <source>
        <dbReference type="Proteomes" id="UP000291117"/>
    </source>
</evidence>
<dbReference type="PANTHER" id="PTHR43798">
    <property type="entry name" value="MONOACYLGLYCEROL LIPASE"/>
    <property type="match status" value="1"/>
</dbReference>
<dbReference type="GO" id="GO:0046464">
    <property type="term" value="P:acylglycerol catabolic process"/>
    <property type="evidence" value="ECO:0007669"/>
    <property type="project" value="TreeGrafter"/>
</dbReference>
<dbReference type="GO" id="GO:0047372">
    <property type="term" value="F:monoacylglycerol lipase activity"/>
    <property type="evidence" value="ECO:0007669"/>
    <property type="project" value="TreeGrafter"/>
</dbReference>
<organism evidence="2 3">
    <name type="scientific">Pedobacter hiemivivus</name>
    <dbReference type="NCBI Taxonomy" id="2530454"/>
    <lineage>
        <taxon>Bacteria</taxon>
        <taxon>Pseudomonadati</taxon>
        <taxon>Bacteroidota</taxon>
        <taxon>Sphingobacteriia</taxon>
        <taxon>Sphingobacteriales</taxon>
        <taxon>Sphingobacteriaceae</taxon>
        <taxon>Pedobacter</taxon>
    </lineage>
</organism>
<keyword evidence="3" id="KW-1185">Reference proteome</keyword>